<dbReference type="Gene3D" id="3.90.1200.10">
    <property type="match status" value="1"/>
</dbReference>
<feature type="compositionally biased region" description="Low complexity" evidence="1">
    <location>
        <begin position="348"/>
        <end position="362"/>
    </location>
</feature>
<sequence>MSSSSSIKSEWMLVAETISIPALQELASRHAYPQEPPLAPAPITVHTPPLWGAYNLAYPITLPDGRKWLARIPFPEYFDQPSMESAMCTLRLICEKTTIPIPTIHAYDTSSENALGAPYILMDFAEGVSLDSVWLDIDDDARRRIFEQIAGHMSQLGRFEFDKIGALCYDEASRTYSVGPCRRQQLVNCSSDADMPVETRPMEDLGPFDTAHGFFAHLVQSFVGTFAPAEKPFAYLTRMLALSLPDPAYDGPPFVLSHPDFNPQNILVDPVTFEVTAFIDWDGVQVGPRHGDFARCPTWITKDWDPALYQWVAPRAMDALPPGSSNAFGNEELMDNMSGSHASDPDVDTSGSSSSSVKTQSETDADSEKSGVEEPVVPCTVAGKDATEASCPQPIDSSDSETSESPLTSSSSGISTSSSSESGISSLSTSSEESPETLRRHRELYASIYAGIDPQNADITRQSHIYEALHIALHNPFPLAHGIVTKLRNEWIKMAEEKDTR</sequence>
<dbReference type="InterPro" id="IPR011009">
    <property type="entry name" value="Kinase-like_dom_sf"/>
</dbReference>
<dbReference type="InterPro" id="IPR051678">
    <property type="entry name" value="AGP_Transferase"/>
</dbReference>
<gene>
    <name evidence="3" type="ORF">H0H81_011872</name>
</gene>
<comment type="caution">
    <text evidence="3">The sequence shown here is derived from an EMBL/GenBank/DDBJ whole genome shotgun (WGS) entry which is preliminary data.</text>
</comment>
<reference evidence="3" key="2">
    <citation type="submission" date="2021-10" db="EMBL/GenBank/DDBJ databases">
        <title>Phylogenomics reveals ancestral predisposition of the termite-cultivated fungus Termitomyces towards a domesticated lifestyle.</title>
        <authorList>
            <person name="Auxier B."/>
            <person name="Grum-Grzhimaylo A."/>
            <person name="Cardenas M.E."/>
            <person name="Lodge J.D."/>
            <person name="Laessoe T."/>
            <person name="Pedersen O."/>
            <person name="Smith M.E."/>
            <person name="Kuyper T.W."/>
            <person name="Franco-Molano E.A."/>
            <person name="Baroni T.J."/>
            <person name="Aanen D.K."/>
        </authorList>
    </citation>
    <scope>NUCLEOTIDE SEQUENCE</scope>
    <source>
        <strain evidence="3">D49</strain>
    </source>
</reference>
<accession>A0A9P7GI92</accession>
<dbReference type="OrthoDB" id="10003767at2759"/>
<feature type="region of interest" description="Disordered" evidence="1">
    <location>
        <begin position="322"/>
        <end position="438"/>
    </location>
</feature>
<evidence type="ECO:0000256" key="1">
    <source>
        <dbReference type="SAM" id="MobiDB-lite"/>
    </source>
</evidence>
<proteinExistence type="predicted"/>
<evidence type="ECO:0000313" key="4">
    <source>
        <dbReference type="Proteomes" id="UP000717328"/>
    </source>
</evidence>
<dbReference type="InterPro" id="IPR002575">
    <property type="entry name" value="Aminoglycoside_PTrfase"/>
</dbReference>
<evidence type="ECO:0000313" key="3">
    <source>
        <dbReference type="EMBL" id="KAG5650543.1"/>
    </source>
</evidence>
<evidence type="ECO:0000259" key="2">
    <source>
        <dbReference type="Pfam" id="PF01636"/>
    </source>
</evidence>
<dbReference type="AlphaFoldDB" id="A0A9P7GI92"/>
<dbReference type="Pfam" id="PF01636">
    <property type="entry name" value="APH"/>
    <property type="match status" value="1"/>
</dbReference>
<name>A0A9P7GI92_9AGAR</name>
<dbReference type="Proteomes" id="UP000717328">
    <property type="component" value="Unassembled WGS sequence"/>
</dbReference>
<keyword evidence="4" id="KW-1185">Reference proteome</keyword>
<dbReference type="PANTHER" id="PTHR21310">
    <property type="entry name" value="AMINOGLYCOSIDE PHOSPHOTRANSFERASE-RELATED-RELATED"/>
    <property type="match status" value="1"/>
</dbReference>
<dbReference type="PANTHER" id="PTHR21310:SF15">
    <property type="entry name" value="AMINOGLYCOSIDE PHOSPHOTRANSFERASE DOMAIN-CONTAINING PROTEIN"/>
    <property type="match status" value="1"/>
</dbReference>
<feature type="compositionally biased region" description="Low complexity" evidence="1">
    <location>
        <begin position="403"/>
        <end position="432"/>
    </location>
</feature>
<dbReference type="SUPFAM" id="SSF56112">
    <property type="entry name" value="Protein kinase-like (PK-like)"/>
    <property type="match status" value="1"/>
</dbReference>
<organism evidence="3 4">
    <name type="scientific">Sphagnurus paluster</name>
    <dbReference type="NCBI Taxonomy" id="117069"/>
    <lineage>
        <taxon>Eukaryota</taxon>
        <taxon>Fungi</taxon>
        <taxon>Dikarya</taxon>
        <taxon>Basidiomycota</taxon>
        <taxon>Agaricomycotina</taxon>
        <taxon>Agaricomycetes</taxon>
        <taxon>Agaricomycetidae</taxon>
        <taxon>Agaricales</taxon>
        <taxon>Tricholomatineae</taxon>
        <taxon>Lyophyllaceae</taxon>
        <taxon>Sphagnurus</taxon>
    </lineage>
</organism>
<protein>
    <recommendedName>
        <fullName evidence="2">Aminoglycoside phosphotransferase domain-containing protein</fullName>
    </recommendedName>
</protein>
<dbReference type="EMBL" id="JABCKI010000421">
    <property type="protein sequence ID" value="KAG5650543.1"/>
    <property type="molecule type" value="Genomic_DNA"/>
</dbReference>
<feature type="domain" description="Aminoglycoside phosphotransferase" evidence="2">
    <location>
        <begin position="48"/>
        <end position="309"/>
    </location>
</feature>
<reference evidence="3" key="1">
    <citation type="submission" date="2021-02" db="EMBL/GenBank/DDBJ databases">
        <authorList>
            <person name="Nieuwenhuis M."/>
            <person name="Van De Peppel L.J.J."/>
        </authorList>
    </citation>
    <scope>NUCLEOTIDE SEQUENCE</scope>
    <source>
        <strain evidence="3">D49</strain>
    </source>
</reference>